<dbReference type="AlphaFoldDB" id="A0A2T4JM10"/>
<keyword evidence="1" id="KW-0472">Membrane</keyword>
<reference evidence="3 4" key="1">
    <citation type="submission" date="2018-03" db="EMBL/GenBank/DDBJ databases">
        <title>Rhodobacter veldkampii.</title>
        <authorList>
            <person name="Meyer T.E."/>
            <person name="Miller S."/>
            <person name="Lodha T."/>
            <person name="Gandham S."/>
            <person name="Chintalapati S."/>
            <person name="Chintalapati V.R."/>
        </authorList>
    </citation>
    <scope>NUCLEOTIDE SEQUENCE [LARGE SCALE GENOMIC DNA]</scope>
    <source>
        <strain evidence="3 4">DSM 11550</strain>
    </source>
</reference>
<dbReference type="EMBL" id="PZKF01000003">
    <property type="protein sequence ID" value="PTE18945.1"/>
    <property type="molecule type" value="Genomic_DNA"/>
</dbReference>
<evidence type="ECO:0000256" key="1">
    <source>
        <dbReference type="SAM" id="Phobius"/>
    </source>
</evidence>
<feature type="domain" description="Ancillary SecYEG translocon subunit/Cell division coordinator CpoB TPR" evidence="2">
    <location>
        <begin position="29"/>
        <end position="179"/>
    </location>
</feature>
<dbReference type="Proteomes" id="UP000241899">
    <property type="component" value="Unassembled WGS sequence"/>
</dbReference>
<organism evidence="3 4">
    <name type="scientific">Phaeovulum veldkampii DSM 11550</name>
    <dbReference type="NCBI Taxonomy" id="1185920"/>
    <lineage>
        <taxon>Bacteria</taxon>
        <taxon>Pseudomonadati</taxon>
        <taxon>Pseudomonadota</taxon>
        <taxon>Alphaproteobacteria</taxon>
        <taxon>Rhodobacterales</taxon>
        <taxon>Paracoccaceae</taxon>
        <taxon>Phaeovulum</taxon>
    </lineage>
</organism>
<evidence type="ECO:0000313" key="3">
    <source>
        <dbReference type="EMBL" id="PTE18945.1"/>
    </source>
</evidence>
<keyword evidence="1" id="KW-0812">Transmembrane</keyword>
<evidence type="ECO:0000259" key="2">
    <source>
        <dbReference type="Pfam" id="PF09976"/>
    </source>
</evidence>
<comment type="caution">
    <text evidence="3">The sequence shown here is derived from an EMBL/GenBank/DDBJ whole genome shotgun (WGS) entry which is preliminary data.</text>
</comment>
<feature type="transmembrane region" description="Helical" evidence="1">
    <location>
        <begin position="26"/>
        <end position="44"/>
    </location>
</feature>
<gene>
    <name evidence="3" type="ORF">C5F46_01920</name>
</gene>
<sequence>MSETDSFIEEVTEEVRRDRLFKLMRRYGWVGILAMLGIVGGAAYNEWQKARATASAQAFGDAVMAAMEAEDRRAALAAVAGTAPQNALRQFLLAAEAAEAGDAAGARDMLEALAADPALPESLRALARIKAAILAGPDMAPAERDATLAALAAPGAPFRLLALEQQALALLDAGRRDEAIVLSRQILNEAELTPGLRRRATELIVTLGGDPAAR</sequence>
<name>A0A2T4JM10_9RHOB</name>
<dbReference type="InterPro" id="IPR018704">
    <property type="entry name" value="SecYEG/CpoB_TPR"/>
</dbReference>
<evidence type="ECO:0000313" key="4">
    <source>
        <dbReference type="Proteomes" id="UP000241899"/>
    </source>
</evidence>
<dbReference type="Pfam" id="PF09976">
    <property type="entry name" value="TPR_21"/>
    <property type="match status" value="1"/>
</dbReference>
<accession>A0A2T4JM10</accession>
<proteinExistence type="predicted"/>
<keyword evidence="4" id="KW-1185">Reference proteome</keyword>
<dbReference type="OrthoDB" id="7173339at2"/>
<keyword evidence="1" id="KW-1133">Transmembrane helix</keyword>
<protein>
    <recommendedName>
        <fullName evidence="2">Ancillary SecYEG translocon subunit/Cell division coordinator CpoB TPR domain-containing protein</fullName>
    </recommendedName>
</protein>
<dbReference type="RefSeq" id="WP_107323683.1">
    <property type="nucleotide sequence ID" value="NZ_NHSP01000043.1"/>
</dbReference>